<dbReference type="InterPro" id="IPR029052">
    <property type="entry name" value="Metallo-depent_PP-like"/>
</dbReference>
<evidence type="ECO:0000256" key="1">
    <source>
        <dbReference type="SAM" id="MobiDB-lite"/>
    </source>
</evidence>
<dbReference type="PANTHER" id="PTHR37844:SF2">
    <property type="entry name" value="SER_THR PROTEIN PHOSPHATASE SUPERFAMILY (AFU_ORTHOLOGUE AFUA_1G14840)"/>
    <property type="match status" value="1"/>
</dbReference>
<dbReference type="SUPFAM" id="SSF56300">
    <property type="entry name" value="Metallo-dependent phosphatases"/>
    <property type="match status" value="1"/>
</dbReference>
<dbReference type="GO" id="GO:0016787">
    <property type="term" value="F:hydrolase activity"/>
    <property type="evidence" value="ECO:0007669"/>
    <property type="project" value="InterPro"/>
</dbReference>
<accession>S3BNV3</accession>
<dbReference type="VEuPathDB" id="FungiDB:F503_08791"/>
<dbReference type="OMA" id="FTHHSPV"/>
<dbReference type="PANTHER" id="PTHR37844">
    <property type="entry name" value="SER/THR PROTEIN PHOSPHATASE SUPERFAMILY (AFU_ORTHOLOGUE AFUA_1G14840)"/>
    <property type="match status" value="1"/>
</dbReference>
<dbReference type="Proteomes" id="UP000016923">
    <property type="component" value="Unassembled WGS sequence"/>
</dbReference>
<protein>
    <submittedName>
        <fullName evidence="3">Ser thr protein phosphatase superfamily</fullName>
    </submittedName>
</protein>
<feature type="domain" description="Calcineurin-like phosphoesterase" evidence="2">
    <location>
        <begin position="51"/>
        <end position="243"/>
    </location>
</feature>
<proteinExistence type="predicted"/>
<evidence type="ECO:0000313" key="4">
    <source>
        <dbReference type="Proteomes" id="UP000016923"/>
    </source>
</evidence>
<dbReference type="EMBL" id="KE148172">
    <property type="protein sequence ID" value="EPE02914.1"/>
    <property type="molecule type" value="Genomic_DNA"/>
</dbReference>
<dbReference type="eggNOG" id="ENOG502RZN8">
    <property type="taxonomic scope" value="Eukaryota"/>
</dbReference>
<sequence>MGEADSSRASQTLELADSLEGASDENAEGDATGYERYGIAKPILLSHKADLAAFLERQLRQFQAVLLVPGNHEAYHSTWPRTLDILRSLEEDVNARRAAGDAALGELVVLDRGAYRLPGPSGTVILGCSLFLYVPPERAVAASMGMSDFYQIGDGWDVPAHNRAHARDLAWLNEAVVTLDDHRSNDVRTILIVTHWCPSLDGRARDPQHTSDALTSAFATDLSNEACFRAPKVKAWGFGHTHHNCDFVVERGDGSAAPLRLVTNQRGYYFSQAAGYDNDKTL</sequence>
<organism evidence="3 4">
    <name type="scientific">Ophiostoma piceae (strain UAMH 11346)</name>
    <name type="common">Sap stain fungus</name>
    <dbReference type="NCBI Taxonomy" id="1262450"/>
    <lineage>
        <taxon>Eukaryota</taxon>
        <taxon>Fungi</taxon>
        <taxon>Dikarya</taxon>
        <taxon>Ascomycota</taxon>
        <taxon>Pezizomycotina</taxon>
        <taxon>Sordariomycetes</taxon>
        <taxon>Sordariomycetidae</taxon>
        <taxon>Ophiostomatales</taxon>
        <taxon>Ophiostomataceae</taxon>
        <taxon>Ophiostoma</taxon>
    </lineage>
</organism>
<evidence type="ECO:0000259" key="2">
    <source>
        <dbReference type="Pfam" id="PF00149"/>
    </source>
</evidence>
<name>S3BNV3_OPHP1</name>
<dbReference type="Pfam" id="PF00149">
    <property type="entry name" value="Metallophos"/>
    <property type="match status" value="1"/>
</dbReference>
<dbReference type="OrthoDB" id="550558at2759"/>
<gene>
    <name evidence="3" type="ORF">F503_08791</name>
</gene>
<dbReference type="AlphaFoldDB" id="S3BNV3"/>
<evidence type="ECO:0000313" key="3">
    <source>
        <dbReference type="EMBL" id="EPE02914.1"/>
    </source>
</evidence>
<reference evidence="3 4" key="1">
    <citation type="journal article" date="2013" name="BMC Genomics">
        <title>The genome and transcriptome of the pine saprophyte Ophiostoma piceae, and a comparison with the bark beetle-associated pine pathogen Grosmannia clavigera.</title>
        <authorList>
            <person name="Haridas S."/>
            <person name="Wang Y."/>
            <person name="Lim L."/>
            <person name="Massoumi Alamouti S."/>
            <person name="Jackman S."/>
            <person name="Docking R."/>
            <person name="Robertson G."/>
            <person name="Birol I."/>
            <person name="Bohlmann J."/>
            <person name="Breuil C."/>
        </authorList>
    </citation>
    <scope>NUCLEOTIDE SEQUENCE [LARGE SCALE GENOMIC DNA]</scope>
    <source>
        <strain evidence="3 4">UAMH 11346</strain>
    </source>
</reference>
<dbReference type="HOGENOM" id="CLU_060372_0_1_1"/>
<feature type="region of interest" description="Disordered" evidence="1">
    <location>
        <begin position="1"/>
        <end position="30"/>
    </location>
</feature>
<dbReference type="InterPro" id="IPR004843">
    <property type="entry name" value="Calcineurin-like_PHP"/>
</dbReference>
<keyword evidence="4" id="KW-1185">Reference proteome</keyword>